<dbReference type="InterPro" id="IPR013014">
    <property type="entry name" value="PTS_EIIC_2"/>
</dbReference>
<feature type="domain" description="PTS EIIC type-2" evidence="15">
    <location>
        <begin position="289"/>
        <end position="675"/>
    </location>
</feature>
<dbReference type="PROSITE" id="PS51104">
    <property type="entry name" value="PTS_EIIC_TYPE_2"/>
    <property type="match status" value="1"/>
</dbReference>
<dbReference type="KEGG" id="esx:ESOMN_v1c01520"/>
<dbReference type="PANTHER" id="PTHR30505:SF0">
    <property type="entry name" value="FRUCTOSE-LIKE PTS SYSTEM EIIBC COMPONENT-RELATED"/>
    <property type="match status" value="1"/>
</dbReference>
<dbReference type="InterPro" id="IPR006327">
    <property type="entry name" value="PTS_IIC_fruc"/>
</dbReference>
<dbReference type="NCBIfam" id="TIGR00829">
    <property type="entry name" value="FRU"/>
    <property type="match status" value="1"/>
</dbReference>
<dbReference type="InterPro" id="IPR036095">
    <property type="entry name" value="PTS_EIIB-like_sf"/>
</dbReference>
<dbReference type="InterPro" id="IPR003352">
    <property type="entry name" value="PTS_EIIC"/>
</dbReference>
<dbReference type="PROSITE" id="PS51094">
    <property type="entry name" value="PTS_EIIA_TYPE_2"/>
    <property type="match status" value="1"/>
</dbReference>
<dbReference type="InterPro" id="IPR013011">
    <property type="entry name" value="PTS_EIIB_2"/>
</dbReference>
<evidence type="ECO:0000259" key="14">
    <source>
        <dbReference type="PROSITE" id="PS51099"/>
    </source>
</evidence>
<evidence type="ECO:0000256" key="2">
    <source>
        <dbReference type="ARBA" id="ARBA00022448"/>
    </source>
</evidence>
<name>A0A2K8NXM2_9MOLU</name>
<dbReference type="RefSeq" id="WP_024863777.1">
    <property type="nucleotide sequence ID" value="NZ_CP024965.1"/>
</dbReference>
<dbReference type="EMBL" id="CP024965">
    <property type="protein sequence ID" value="ATZ18537.1"/>
    <property type="molecule type" value="Genomic_DNA"/>
</dbReference>
<dbReference type="SUPFAM" id="SSF52794">
    <property type="entry name" value="PTS system IIB component-like"/>
    <property type="match status" value="1"/>
</dbReference>
<feature type="transmembrane region" description="Helical" evidence="12">
    <location>
        <begin position="337"/>
        <end position="359"/>
    </location>
</feature>
<dbReference type="InterPro" id="IPR003501">
    <property type="entry name" value="PTS_EIIB_2/3"/>
</dbReference>
<dbReference type="GO" id="GO:0022877">
    <property type="term" value="F:protein-N(PI)-phosphohistidine-fructose phosphotransferase system transporter activity"/>
    <property type="evidence" value="ECO:0007669"/>
    <property type="project" value="InterPro"/>
</dbReference>
<dbReference type="SUPFAM" id="SSF55804">
    <property type="entry name" value="Phoshotransferase/anion transport protein"/>
    <property type="match status" value="1"/>
</dbReference>
<evidence type="ECO:0000256" key="11">
    <source>
        <dbReference type="ARBA" id="ARBA00023136"/>
    </source>
</evidence>
<dbReference type="CDD" id="cd05569">
    <property type="entry name" value="PTS_IIB_fructose"/>
    <property type="match status" value="1"/>
</dbReference>
<dbReference type="Gene3D" id="3.40.930.10">
    <property type="entry name" value="Mannitol-specific EII, Chain A"/>
    <property type="match status" value="1"/>
</dbReference>
<dbReference type="InterPro" id="IPR004715">
    <property type="entry name" value="PTS_IIA_fruc"/>
</dbReference>
<keyword evidence="8 12" id="KW-0812">Transmembrane</keyword>
<protein>
    <submittedName>
        <fullName evidence="16">PTS system, fructose-specific IIABC component</fullName>
    </submittedName>
</protein>
<dbReference type="Gene3D" id="3.40.50.2300">
    <property type="match status" value="1"/>
</dbReference>
<proteinExistence type="predicted"/>
<evidence type="ECO:0000259" key="13">
    <source>
        <dbReference type="PROSITE" id="PS51094"/>
    </source>
</evidence>
<keyword evidence="9" id="KW-0418">Kinase</keyword>
<feature type="transmembrane region" description="Helical" evidence="12">
    <location>
        <begin position="293"/>
        <end position="317"/>
    </location>
</feature>
<evidence type="ECO:0000256" key="6">
    <source>
        <dbReference type="ARBA" id="ARBA00022679"/>
    </source>
</evidence>
<evidence type="ECO:0000256" key="9">
    <source>
        <dbReference type="ARBA" id="ARBA00022777"/>
    </source>
</evidence>
<evidence type="ECO:0000256" key="7">
    <source>
        <dbReference type="ARBA" id="ARBA00022683"/>
    </source>
</evidence>
<feature type="transmembrane region" description="Helical" evidence="12">
    <location>
        <begin position="482"/>
        <end position="501"/>
    </location>
</feature>
<keyword evidence="17" id="KW-1185">Reference proteome</keyword>
<evidence type="ECO:0000256" key="8">
    <source>
        <dbReference type="ARBA" id="ARBA00022692"/>
    </source>
</evidence>
<feature type="transmembrane region" description="Helical" evidence="12">
    <location>
        <begin position="648"/>
        <end position="675"/>
    </location>
</feature>
<evidence type="ECO:0000256" key="4">
    <source>
        <dbReference type="ARBA" id="ARBA00022553"/>
    </source>
</evidence>
<dbReference type="Proteomes" id="UP000232230">
    <property type="component" value="Chromosome"/>
</dbReference>
<keyword evidence="5" id="KW-0762">Sugar transport</keyword>
<evidence type="ECO:0000259" key="15">
    <source>
        <dbReference type="PROSITE" id="PS51104"/>
    </source>
</evidence>
<feature type="transmembrane region" description="Helical" evidence="12">
    <location>
        <begin position="606"/>
        <end position="628"/>
    </location>
</feature>
<dbReference type="NCBIfam" id="TIGR01427">
    <property type="entry name" value="PTS_IIC_fructo"/>
    <property type="match status" value="1"/>
</dbReference>
<dbReference type="Pfam" id="PF02378">
    <property type="entry name" value="PTS_EIIC"/>
    <property type="match status" value="1"/>
</dbReference>
<keyword evidence="4" id="KW-0597">Phosphoprotein</keyword>
<accession>A0A2K8NXM2</accession>
<keyword evidence="2" id="KW-0813">Transport</keyword>
<dbReference type="InterPro" id="IPR002178">
    <property type="entry name" value="PTS_EIIA_type-2_dom"/>
</dbReference>
<keyword evidence="11 12" id="KW-0472">Membrane</keyword>
<evidence type="ECO:0000256" key="3">
    <source>
        <dbReference type="ARBA" id="ARBA00022475"/>
    </source>
</evidence>
<dbReference type="InterPro" id="IPR003353">
    <property type="entry name" value="PTS_IIB_fruc"/>
</dbReference>
<dbReference type="AlphaFoldDB" id="A0A2K8NXM2"/>
<feature type="transmembrane region" description="Helical" evidence="12">
    <location>
        <begin position="541"/>
        <end position="566"/>
    </location>
</feature>
<feature type="transmembrane region" description="Helical" evidence="12">
    <location>
        <begin position="406"/>
        <end position="427"/>
    </location>
</feature>
<keyword evidence="10 12" id="KW-1133">Transmembrane helix</keyword>
<evidence type="ECO:0000256" key="12">
    <source>
        <dbReference type="SAM" id="Phobius"/>
    </source>
</evidence>
<dbReference type="InterPro" id="IPR050864">
    <property type="entry name" value="Bacterial_PTS_Sugar_Transport"/>
</dbReference>
<comment type="subcellular location">
    <subcellularLocation>
        <location evidence="1">Cell inner membrane</location>
        <topology evidence="1">Multi-pass membrane protein</topology>
    </subcellularLocation>
</comment>
<dbReference type="InterPro" id="IPR016152">
    <property type="entry name" value="PTrfase/Anion_transptr"/>
</dbReference>
<feature type="transmembrane region" description="Helical" evidence="12">
    <location>
        <begin position="510"/>
        <end position="529"/>
    </location>
</feature>
<evidence type="ECO:0000313" key="16">
    <source>
        <dbReference type="EMBL" id="ATZ18537.1"/>
    </source>
</evidence>
<feature type="transmembrane region" description="Helical" evidence="12">
    <location>
        <begin position="366"/>
        <end position="386"/>
    </location>
</feature>
<dbReference type="GO" id="GO:0005886">
    <property type="term" value="C:plasma membrane"/>
    <property type="evidence" value="ECO:0007669"/>
    <property type="project" value="UniProtKB-SubCell"/>
</dbReference>
<dbReference type="NCBIfam" id="TIGR00848">
    <property type="entry name" value="fruA"/>
    <property type="match status" value="1"/>
</dbReference>
<sequence>MKLIDLFKSKSSFFNKDLKSKKEVIDFLADNLLNQKIIKSKAEFTKAILAREKQDSTGIGDGIAIPHALNKTVLDATVAFVSLKKPIEWGSLDNKPVDLIFMIATNGTDGEEHLVALSQLSTHLMKSEKQAQLRKTKTFTEFKAIFAEEKKTEVKLVATNKHFDVIGITACPTGIAHTYMAQEKLLESAHELGLTAKIETQGRRGTEDRLTKEDIDNAKVIILAHDKAIAGLDRFNGKEVIDTTSKDAIYNGKKLIENFKDNPKKVVIKAAKSKDDDNSDFSLKKFKDIKGNLLGGVSRMLPFVVAGGIILGLGFLIDSLTGTTGGNLGVTNEFAGILSGLGKTAMFMMVPILGGYIAYSIVGPQGLMPGIIAGMIADGSGGFLWGKFSNDNMWAALWSRILPNNIPTTSGFIGAMVGAYVAAFIVFGLTKGMSKMPKSFAGVRDIVFIPLLSLIGVGVSMLALSIPLGYAMFGMQEGLKWLAYQNLIVLVAGILGLMMCVDMGGPINKIAYVIGTLTVGAAANKGIYIEFIQNGTTYNYASIFMGASMAAGMIPPLGIALCTVVFKKTWAAKERDAAKANWLMGAFFITEGAIPFMVSDPKRISVSALVGGTITGLLVGALEIGLGSPHGGVVVFPLLRSFLFEGQLGVAMGIVFYILAIIVGVAIMALILGFWKTADIKKGKLLVESEIVKKEKVRVAKKAIRA</sequence>
<gene>
    <name evidence="16" type="primary">fruA</name>
    <name evidence="16" type="ORF">ESOMN_v1c01520</name>
</gene>
<feature type="domain" description="PTS EIIB type-2" evidence="14">
    <location>
        <begin position="165"/>
        <end position="261"/>
    </location>
</feature>
<dbReference type="PROSITE" id="PS51099">
    <property type="entry name" value="PTS_EIIB_TYPE_2"/>
    <property type="match status" value="1"/>
</dbReference>
<keyword evidence="7" id="KW-0598">Phosphotransferase system</keyword>
<dbReference type="GO" id="GO:0009401">
    <property type="term" value="P:phosphoenolpyruvate-dependent sugar phosphotransferase system"/>
    <property type="evidence" value="ECO:0007669"/>
    <property type="project" value="UniProtKB-KW"/>
</dbReference>
<evidence type="ECO:0000256" key="1">
    <source>
        <dbReference type="ARBA" id="ARBA00004429"/>
    </source>
</evidence>
<keyword evidence="6" id="KW-0808">Transferase</keyword>
<organism evidence="16 17">
    <name type="scientific">Williamsoniiplasma somnilux</name>
    <dbReference type="NCBI Taxonomy" id="215578"/>
    <lineage>
        <taxon>Bacteria</taxon>
        <taxon>Bacillati</taxon>
        <taxon>Mycoplasmatota</taxon>
        <taxon>Mollicutes</taxon>
        <taxon>Entomoplasmatales</taxon>
        <taxon>Williamsoniiplasma</taxon>
    </lineage>
</organism>
<dbReference type="PANTHER" id="PTHR30505">
    <property type="entry name" value="FRUCTOSE-LIKE PERMEASE"/>
    <property type="match status" value="1"/>
</dbReference>
<feature type="domain" description="PTS EIIA type-2" evidence="13">
    <location>
        <begin position="5"/>
        <end position="149"/>
    </location>
</feature>
<keyword evidence="3" id="KW-1003">Cell membrane</keyword>
<dbReference type="Pfam" id="PF02302">
    <property type="entry name" value="PTS_IIB"/>
    <property type="match status" value="1"/>
</dbReference>
<feature type="transmembrane region" description="Helical" evidence="12">
    <location>
        <begin position="447"/>
        <end position="470"/>
    </location>
</feature>
<dbReference type="Pfam" id="PF00359">
    <property type="entry name" value="PTS_EIIA_2"/>
    <property type="match status" value="1"/>
</dbReference>
<evidence type="ECO:0000256" key="10">
    <source>
        <dbReference type="ARBA" id="ARBA00022989"/>
    </source>
</evidence>
<dbReference type="PROSITE" id="PS00372">
    <property type="entry name" value="PTS_EIIA_TYPE_2_HIS"/>
    <property type="match status" value="1"/>
</dbReference>
<evidence type="ECO:0000313" key="17">
    <source>
        <dbReference type="Proteomes" id="UP000232230"/>
    </source>
</evidence>
<dbReference type="CDD" id="cd00211">
    <property type="entry name" value="PTS_IIA_fru"/>
    <property type="match status" value="1"/>
</dbReference>
<dbReference type="GO" id="GO:0005351">
    <property type="term" value="F:carbohydrate:proton symporter activity"/>
    <property type="evidence" value="ECO:0007669"/>
    <property type="project" value="InterPro"/>
</dbReference>
<evidence type="ECO:0000256" key="5">
    <source>
        <dbReference type="ARBA" id="ARBA00022597"/>
    </source>
</evidence>
<reference evidence="16 17" key="1">
    <citation type="submission" date="2017-11" db="EMBL/GenBank/DDBJ databases">
        <title>Genome sequence of Entomoplasma somnilux PYAN-1 (ATCC 49194).</title>
        <authorList>
            <person name="Lo W.-S."/>
            <person name="Gasparich G.E."/>
            <person name="Kuo C.-H."/>
        </authorList>
    </citation>
    <scope>NUCLEOTIDE SEQUENCE [LARGE SCALE GENOMIC DNA]</scope>
    <source>
        <strain evidence="16 17">PYAN-1</strain>
    </source>
</reference>
<dbReference type="GO" id="GO:0090563">
    <property type="term" value="F:protein-phosphocysteine-sugar phosphotransferase activity"/>
    <property type="evidence" value="ECO:0007669"/>
    <property type="project" value="TreeGrafter"/>
</dbReference>
<dbReference type="GO" id="GO:0016301">
    <property type="term" value="F:kinase activity"/>
    <property type="evidence" value="ECO:0007669"/>
    <property type="project" value="UniProtKB-KW"/>
</dbReference>